<dbReference type="EMBL" id="CP009928">
    <property type="protein sequence ID" value="AKK73504.1"/>
    <property type="molecule type" value="Genomic_DNA"/>
</dbReference>
<dbReference type="Proteomes" id="UP000035213">
    <property type="component" value="Chromosome"/>
</dbReference>
<dbReference type="PATRIC" id="fig|1324352.5.peg.2831"/>
<dbReference type="OrthoDB" id="696955at2"/>
<dbReference type="PROSITE" id="PS51257">
    <property type="entry name" value="PROKAR_LIPOPROTEIN"/>
    <property type="match status" value="1"/>
</dbReference>
<dbReference type="KEGG" id="cgn:OK18_13635"/>
<dbReference type="AlphaFoldDB" id="A0A0G3M3U8"/>
<dbReference type="SUPFAM" id="SSF48452">
    <property type="entry name" value="TPR-like"/>
    <property type="match status" value="1"/>
</dbReference>
<protein>
    <recommendedName>
        <fullName evidence="3">Tetratricopeptide repeat protein</fullName>
    </recommendedName>
</protein>
<organism evidence="1 2">
    <name type="scientific">Chryseobacterium gallinarum</name>
    <dbReference type="NCBI Taxonomy" id="1324352"/>
    <lineage>
        <taxon>Bacteria</taxon>
        <taxon>Pseudomonadati</taxon>
        <taxon>Bacteroidota</taxon>
        <taxon>Flavobacteriia</taxon>
        <taxon>Flavobacteriales</taxon>
        <taxon>Weeksellaceae</taxon>
        <taxon>Chryseobacterium group</taxon>
        <taxon>Chryseobacterium</taxon>
    </lineage>
</organism>
<sequence length="277" mass="32248">MINKIFLLLLFLGISCNSQTSRLESLLKSNEIVTQLHNDFNNDGVRDDLYILTLENTKSKQQPEDLTRRKLLIVFNNKNKTFTYENDVILPCKECSGKSDMNIDNLKFKNNLLSYTTCIAPFASDKYSVIDFTLQFSKDNFYLAKYRESYFSVEADDSVTIVLDNTDLPGMKFNYYDWVANKSWLDYIIISSHNITKLNDFAFNLGNVNPSISIQILEKIIKKYPDRVVTYLNIADSYWATGNKEAAKKNYKQYLSLMKAQKKDLNKIPRYVEERIK</sequence>
<dbReference type="STRING" id="1324352.OK18_13635"/>
<dbReference type="InterPro" id="IPR011990">
    <property type="entry name" value="TPR-like_helical_dom_sf"/>
</dbReference>
<evidence type="ECO:0008006" key="3">
    <source>
        <dbReference type="Google" id="ProtNLM"/>
    </source>
</evidence>
<dbReference type="Gene3D" id="1.25.40.10">
    <property type="entry name" value="Tetratricopeptide repeat domain"/>
    <property type="match status" value="1"/>
</dbReference>
<reference evidence="1 2" key="1">
    <citation type="submission" date="2014-11" db="EMBL/GenBank/DDBJ databases">
        <authorList>
            <person name="Park G.-S."/>
            <person name="Hong S.-J."/>
            <person name="Jung B.K."/>
            <person name="Khan A.R."/>
            <person name="Kwak Y."/>
            <person name="Shin J.-H."/>
        </authorList>
    </citation>
    <scope>NUCLEOTIDE SEQUENCE [LARGE SCALE GENOMIC DNA]</scope>
    <source>
        <strain evidence="1 2">DSM 27622</strain>
    </source>
</reference>
<proteinExistence type="predicted"/>
<evidence type="ECO:0000313" key="1">
    <source>
        <dbReference type="EMBL" id="AKK73504.1"/>
    </source>
</evidence>
<dbReference type="RefSeq" id="WP_053328329.1">
    <property type="nucleotide sequence ID" value="NZ_CP009928.1"/>
</dbReference>
<gene>
    <name evidence="1" type="ORF">OK18_13635</name>
</gene>
<evidence type="ECO:0000313" key="2">
    <source>
        <dbReference type="Proteomes" id="UP000035213"/>
    </source>
</evidence>
<name>A0A0G3M3U8_CHRGL</name>
<accession>A0A0G3M3U8</accession>